<keyword evidence="3" id="KW-1185">Reference proteome</keyword>
<gene>
    <name evidence="2" type="ORF">Tdes44962_MAKER00998</name>
</gene>
<dbReference type="Proteomes" id="UP001138500">
    <property type="component" value="Unassembled WGS sequence"/>
</dbReference>
<keyword evidence="1" id="KW-0812">Transmembrane</keyword>
<accession>A0A9W7SJR8</accession>
<reference evidence="2 3" key="1">
    <citation type="journal article" date="2018" name="IMA Fungus">
        <title>IMA Genome-F 10: Nine draft genome sequences of Claviceps purpurea s.lat., including C. arundinis, C. humidiphila, and C. cf. spartinae, pseudomolecules for the pitch canker pathogen Fusarium circinatum, draft genome of Davidsoniella eucalypti, Grosmannia galeiformis, Quambalaria eucalypti, and Teratosphaeria destructans.</title>
        <authorList>
            <person name="Wingfield B.D."/>
            <person name="Liu M."/>
            <person name="Nguyen H.D."/>
            <person name="Lane F.A."/>
            <person name="Morgan S.W."/>
            <person name="De Vos L."/>
            <person name="Wilken P.M."/>
            <person name="Duong T.A."/>
            <person name="Aylward J."/>
            <person name="Coetzee M.P."/>
            <person name="Dadej K."/>
            <person name="De Beer Z.W."/>
            <person name="Findlay W."/>
            <person name="Havenga M."/>
            <person name="Kolarik M."/>
            <person name="Menzies J.G."/>
            <person name="Naidoo K."/>
            <person name="Pochopski O."/>
            <person name="Shoukouhi P."/>
            <person name="Santana Q.C."/>
            <person name="Seifert K.A."/>
            <person name="Soal N."/>
            <person name="Steenkamp E.T."/>
            <person name="Tatham C.T."/>
            <person name="van der Nest M.A."/>
            <person name="Wingfield M.J."/>
        </authorList>
    </citation>
    <scope>NUCLEOTIDE SEQUENCE [LARGE SCALE GENOMIC DNA]</scope>
    <source>
        <strain evidence="2">CMW44962</strain>
    </source>
</reference>
<comment type="caution">
    <text evidence="2">The sequence shown here is derived from an EMBL/GenBank/DDBJ whole genome shotgun (WGS) entry which is preliminary data.</text>
</comment>
<sequence>MLNYKTGPGKACTYLIDISGSATSIIVIAWAVTGSCICVFDRPGAHQDIKCRNCPDRALLYPHGTMLVIFVTTFLVSPLLDTLVLLKALKGIFVASYIVMAVFILLYASCGKKDSIAAGSSFEEEKHSVSWSEKMERLMFS</sequence>
<organism evidence="2 3">
    <name type="scientific">Teratosphaeria destructans</name>
    <dbReference type="NCBI Taxonomy" id="418781"/>
    <lineage>
        <taxon>Eukaryota</taxon>
        <taxon>Fungi</taxon>
        <taxon>Dikarya</taxon>
        <taxon>Ascomycota</taxon>
        <taxon>Pezizomycotina</taxon>
        <taxon>Dothideomycetes</taxon>
        <taxon>Dothideomycetidae</taxon>
        <taxon>Mycosphaerellales</taxon>
        <taxon>Teratosphaeriaceae</taxon>
        <taxon>Teratosphaeria</taxon>
    </lineage>
</organism>
<protein>
    <submittedName>
        <fullName evidence="2">Amino acid permease</fullName>
    </submittedName>
</protein>
<keyword evidence="1" id="KW-0472">Membrane</keyword>
<evidence type="ECO:0000313" key="2">
    <source>
        <dbReference type="EMBL" id="KAH9815750.1"/>
    </source>
</evidence>
<keyword evidence="1" id="KW-1133">Transmembrane helix</keyword>
<feature type="transmembrane region" description="Helical" evidence="1">
    <location>
        <begin position="20"/>
        <end position="40"/>
    </location>
</feature>
<feature type="transmembrane region" description="Helical" evidence="1">
    <location>
        <begin position="92"/>
        <end position="110"/>
    </location>
</feature>
<feature type="transmembrane region" description="Helical" evidence="1">
    <location>
        <begin position="60"/>
        <end position="80"/>
    </location>
</feature>
<dbReference type="OrthoDB" id="3900342at2759"/>
<name>A0A9W7SJR8_9PEZI</name>
<dbReference type="EMBL" id="RIBY02002422">
    <property type="protein sequence ID" value="KAH9815750.1"/>
    <property type="molecule type" value="Genomic_DNA"/>
</dbReference>
<proteinExistence type="predicted"/>
<reference evidence="2 3" key="2">
    <citation type="journal article" date="2021" name="Curr. Genet.">
        <title>Genetic response to nitrogen starvation in the aggressive Eucalyptus foliar pathogen Teratosphaeria destructans.</title>
        <authorList>
            <person name="Havenga M."/>
            <person name="Wingfield B.D."/>
            <person name="Wingfield M.J."/>
            <person name="Dreyer L.L."/>
            <person name="Roets F."/>
            <person name="Aylward J."/>
        </authorList>
    </citation>
    <scope>NUCLEOTIDE SEQUENCE [LARGE SCALE GENOMIC DNA]</scope>
    <source>
        <strain evidence="2">CMW44962</strain>
    </source>
</reference>
<dbReference type="AlphaFoldDB" id="A0A9W7SJR8"/>
<evidence type="ECO:0000256" key="1">
    <source>
        <dbReference type="SAM" id="Phobius"/>
    </source>
</evidence>
<evidence type="ECO:0000313" key="3">
    <source>
        <dbReference type="Proteomes" id="UP001138500"/>
    </source>
</evidence>